<accession>A0A0F0LDW4</accession>
<evidence type="ECO:0000313" key="2">
    <source>
        <dbReference type="EMBL" id="KJL30475.1"/>
    </source>
</evidence>
<dbReference type="PATRIC" id="fig|82380.11.peg.889"/>
<keyword evidence="1" id="KW-0732">Signal</keyword>
<feature type="signal peptide" evidence="1">
    <location>
        <begin position="1"/>
        <end position="29"/>
    </location>
</feature>
<proteinExistence type="predicted"/>
<comment type="caution">
    <text evidence="2">The sequence shown here is derived from an EMBL/GenBank/DDBJ whole genome shotgun (WGS) entry which is preliminary data.</text>
</comment>
<evidence type="ECO:0000256" key="1">
    <source>
        <dbReference type="SAM" id="SignalP"/>
    </source>
</evidence>
<name>A0A0F0LDW4_9MICO</name>
<dbReference type="AlphaFoldDB" id="A0A0F0LDW4"/>
<dbReference type="OrthoDB" id="5073374at2"/>
<sequence length="221" mass="22672">MTTSRPLLRLVTIAAVTAATLSLSGCLYAQIPDEVPTIDVVTTDEPDAPADEPAGDLPRTLGFAEGQELSPTVSVEWGDGLLVDDGWVTESPDDGNGGWSYATADGSCTARFWQGLTSDVAVVDGDDSASSDAILAALLRSTAAVITPLATTGEFSYQVGGSGGVENRQIVGADGERTWVMAARAFTAIGVGLYVIVDCSTGDAATILSEVTDKNAVVVTP</sequence>
<evidence type="ECO:0000313" key="3">
    <source>
        <dbReference type="Proteomes" id="UP000033640"/>
    </source>
</evidence>
<organism evidence="2 3">
    <name type="scientific">Microbacterium oxydans</name>
    <dbReference type="NCBI Taxonomy" id="82380"/>
    <lineage>
        <taxon>Bacteria</taxon>
        <taxon>Bacillati</taxon>
        <taxon>Actinomycetota</taxon>
        <taxon>Actinomycetes</taxon>
        <taxon>Micrococcales</taxon>
        <taxon>Microbacteriaceae</taxon>
        <taxon>Microbacterium</taxon>
    </lineage>
</organism>
<protein>
    <submittedName>
        <fullName evidence="2">Uncharacterized protein</fullName>
    </submittedName>
</protein>
<dbReference type="Proteomes" id="UP000033640">
    <property type="component" value="Unassembled WGS sequence"/>
</dbReference>
<dbReference type="RefSeq" id="WP_045278283.1">
    <property type="nucleotide sequence ID" value="NZ_JYIW01000019.1"/>
</dbReference>
<gene>
    <name evidence="2" type="ORF">RS83_00861</name>
</gene>
<dbReference type="PROSITE" id="PS51257">
    <property type="entry name" value="PROKAR_LIPOPROTEIN"/>
    <property type="match status" value="1"/>
</dbReference>
<dbReference type="EMBL" id="JYIW01000019">
    <property type="protein sequence ID" value="KJL30475.1"/>
    <property type="molecule type" value="Genomic_DNA"/>
</dbReference>
<feature type="chain" id="PRO_5002445082" evidence="1">
    <location>
        <begin position="30"/>
        <end position="221"/>
    </location>
</feature>
<reference evidence="2 3" key="1">
    <citation type="submission" date="2015-02" db="EMBL/GenBank/DDBJ databases">
        <title>Draft genome sequences of ten Microbacterium spp. with emphasis on heavy metal contaminated environments.</title>
        <authorList>
            <person name="Corretto E."/>
        </authorList>
    </citation>
    <scope>NUCLEOTIDE SEQUENCE [LARGE SCALE GENOMIC DNA]</scope>
    <source>
        <strain evidence="2 3">BEL4b</strain>
    </source>
</reference>